<reference evidence="1" key="1">
    <citation type="submission" date="2020-01" db="EMBL/GenBank/DDBJ databases">
        <authorList>
            <person name="Qin S."/>
        </authorList>
    </citation>
    <scope>NUCLEOTIDE SEQUENCE</scope>
    <source>
        <strain evidence="1">CVir17-16-YZ6g</strain>
        <plasmid evidence="1">p17-15-vir-like</plasmid>
    </source>
</reference>
<sequence length="94" mass="10377">MVPYGWEAFYELLGLFTLYSRHPEAHGARSPRGACDVLPARACIKRGIFFGIDGLRIFLPAEAFETLVRELTTRCAEGTLAEALTGLRGLYGDL</sequence>
<organism evidence="1">
    <name type="scientific">Klebsiella pneumoniae</name>
    <dbReference type="NCBI Taxonomy" id="573"/>
    <lineage>
        <taxon>Bacteria</taxon>
        <taxon>Pseudomonadati</taxon>
        <taxon>Pseudomonadota</taxon>
        <taxon>Gammaproteobacteria</taxon>
        <taxon>Enterobacterales</taxon>
        <taxon>Enterobacteriaceae</taxon>
        <taxon>Klebsiella/Raoultella group</taxon>
        <taxon>Klebsiella</taxon>
        <taxon>Klebsiella pneumoniae complex</taxon>
    </lineage>
</organism>
<accession>A0A8B0SRM8</accession>
<proteinExistence type="predicted"/>
<name>A0A8B0SRM8_KLEPN</name>
<keyword evidence="1" id="KW-0614">Plasmid</keyword>
<protein>
    <submittedName>
        <fullName evidence="1">Uncharacterized protein</fullName>
    </submittedName>
</protein>
<evidence type="ECO:0000313" key="1">
    <source>
        <dbReference type="EMBL" id="QTX14953.1"/>
    </source>
</evidence>
<dbReference type="AlphaFoldDB" id="A0A8B0SRM8"/>
<dbReference type="EMBL" id="MN956836">
    <property type="protein sequence ID" value="QTX14953.1"/>
    <property type="molecule type" value="Genomic_DNA"/>
</dbReference>
<geneLocation type="plasmid" evidence="1">
    <name>p17-15-vir-like</name>
</geneLocation>